<feature type="transmembrane region" description="Helical" evidence="10">
    <location>
        <begin position="207"/>
        <end position="229"/>
    </location>
</feature>
<dbReference type="CDD" id="cd02947">
    <property type="entry name" value="TRX_family"/>
    <property type="match status" value="1"/>
</dbReference>
<dbReference type="SMART" id="SM00756">
    <property type="entry name" value="VKc"/>
    <property type="match status" value="1"/>
</dbReference>
<feature type="transmembrane region" description="Helical" evidence="10">
    <location>
        <begin position="288"/>
        <end position="307"/>
    </location>
</feature>
<sequence>MIRRNVSRWSLLGVATLLLMFVFAGRVAAADPAARAVFFYSPSCPHCHTVMDEVFPPLQARYGSQLQIVRIDVSQPAGQTLYQAAITAFNIPDNRLGVPTMVFGETVMVGSGEIPALLPGLIEQALATGGNAWPTIPGIEPVIAAQVVTTEAGEVAVVPQSTSAVSPFQRDPLGNSIAVLMLLLMTVSVFVLGLTTRPPFDRPLLGWRNLAVPILAVAGIVVSAYLAFVEVSGAEAVCGPVGDCNAVQQSVYATFLGIPVGVLGVAGYAFFLVVWLVYRFGAGQAAHYARLAMPLMALGGTIFSIYLTFLEPFVIGATCMWCIASAAIMTGLLWVTVPRGAPPVQRGRGKVNRRPVAANR</sequence>
<keyword evidence="4" id="KW-0874">Quinone</keyword>
<protein>
    <submittedName>
        <fullName evidence="12">Vitamin K epoxide reductase</fullName>
    </submittedName>
</protein>
<evidence type="ECO:0000259" key="11">
    <source>
        <dbReference type="SMART" id="SM00756"/>
    </source>
</evidence>
<dbReference type="GO" id="GO:0016020">
    <property type="term" value="C:membrane"/>
    <property type="evidence" value="ECO:0007669"/>
    <property type="project" value="UniProtKB-SubCell"/>
</dbReference>
<evidence type="ECO:0000256" key="2">
    <source>
        <dbReference type="ARBA" id="ARBA00006214"/>
    </source>
</evidence>
<dbReference type="Proteomes" id="UP000220922">
    <property type="component" value="Unassembled WGS sequence"/>
</dbReference>
<keyword evidence="3 10" id="KW-0812">Transmembrane</keyword>
<keyword evidence="5 10" id="KW-1133">Transmembrane helix</keyword>
<reference evidence="12 13" key="1">
    <citation type="submission" date="2016-05" db="EMBL/GenBank/DDBJ databases">
        <authorList>
            <person name="Lavstsen T."/>
            <person name="Jespersen J.S."/>
        </authorList>
    </citation>
    <scope>NUCLEOTIDE SEQUENCE [LARGE SCALE GENOMIC DNA]</scope>
    <source>
        <strain evidence="12 13">B7-9</strain>
    </source>
</reference>
<dbReference type="OrthoDB" id="9783799at2"/>
<evidence type="ECO:0000256" key="4">
    <source>
        <dbReference type="ARBA" id="ARBA00022719"/>
    </source>
</evidence>
<evidence type="ECO:0000256" key="1">
    <source>
        <dbReference type="ARBA" id="ARBA00004141"/>
    </source>
</evidence>
<keyword evidence="7 10" id="KW-0472">Membrane</keyword>
<dbReference type="InterPro" id="IPR044698">
    <property type="entry name" value="VKOR/LTO1"/>
</dbReference>
<keyword evidence="9" id="KW-0676">Redox-active center</keyword>
<dbReference type="InterPro" id="IPR012932">
    <property type="entry name" value="VKOR"/>
</dbReference>
<dbReference type="GO" id="GO:0048038">
    <property type="term" value="F:quinone binding"/>
    <property type="evidence" value="ECO:0007669"/>
    <property type="project" value="UniProtKB-KW"/>
</dbReference>
<organism evidence="12 13">
    <name type="scientific">Candidatus Chloroploca asiatica</name>
    <dbReference type="NCBI Taxonomy" id="1506545"/>
    <lineage>
        <taxon>Bacteria</taxon>
        <taxon>Bacillati</taxon>
        <taxon>Chloroflexota</taxon>
        <taxon>Chloroflexia</taxon>
        <taxon>Chloroflexales</taxon>
        <taxon>Chloroflexineae</taxon>
        <taxon>Oscillochloridaceae</taxon>
        <taxon>Candidatus Chloroploca</taxon>
    </lineage>
</organism>
<dbReference type="CDD" id="cd12916">
    <property type="entry name" value="VKOR_1"/>
    <property type="match status" value="1"/>
</dbReference>
<feature type="transmembrane region" description="Helical" evidence="10">
    <location>
        <begin position="173"/>
        <end position="195"/>
    </location>
</feature>
<name>A0A2H3KMY4_9CHLR</name>
<evidence type="ECO:0000313" key="12">
    <source>
        <dbReference type="EMBL" id="PDV99438.1"/>
    </source>
</evidence>
<dbReference type="InterPro" id="IPR038354">
    <property type="entry name" value="VKOR_sf"/>
</dbReference>
<comment type="similarity">
    <text evidence="2">Belongs to the VKOR family.</text>
</comment>
<comment type="subcellular location">
    <subcellularLocation>
        <location evidence="1">Membrane</location>
        <topology evidence="1">Multi-pass membrane protein</topology>
    </subcellularLocation>
</comment>
<keyword evidence="13" id="KW-1185">Reference proteome</keyword>
<accession>A0A2H3KMY4</accession>
<evidence type="ECO:0000256" key="7">
    <source>
        <dbReference type="ARBA" id="ARBA00023136"/>
    </source>
</evidence>
<dbReference type="InterPro" id="IPR036249">
    <property type="entry name" value="Thioredoxin-like_sf"/>
</dbReference>
<dbReference type="PANTHER" id="PTHR34573:SF1">
    <property type="entry name" value="VITAMIN K EPOXIDE REDUCTASE DOMAIN-CONTAINING PROTEIN"/>
    <property type="match status" value="1"/>
</dbReference>
<comment type="caution">
    <text evidence="12">The sequence shown here is derived from an EMBL/GenBank/DDBJ whole genome shotgun (WGS) entry which is preliminary data.</text>
</comment>
<feature type="transmembrane region" description="Helical" evidence="10">
    <location>
        <begin position="313"/>
        <end position="337"/>
    </location>
</feature>
<dbReference type="SUPFAM" id="SSF52833">
    <property type="entry name" value="Thioredoxin-like"/>
    <property type="match status" value="1"/>
</dbReference>
<dbReference type="Pfam" id="PF07884">
    <property type="entry name" value="VKOR"/>
    <property type="match status" value="1"/>
</dbReference>
<dbReference type="RefSeq" id="WP_097651912.1">
    <property type="nucleotide sequence ID" value="NZ_LYXE01000072.1"/>
</dbReference>
<evidence type="ECO:0000256" key="10">
    <source>
        <dbReference type="SAM" id="Phobius"/>
    </source>
</evidence>
<dbReference type="PROSITE" id="PS51354">
    <property type="entry name" value="GLUTAREDOXIN_2"/>
    <property type="match status" value="1"/>
</dbReference>
<keyword evidence="6" id="KW-0560">Oxidoreductase</keyword>
<evidence type="ECO:0000256" key="5">
    <source>
        <dbReference type="ARBA" id="ARBA00022989"/>
    </source>
</evidence>
<dbReference type="Gene3D" id="3.40.30.10">
    <property type="entry name" value="Glutaredoxin"/>
    <property type="match status" value="1"/>
</dbReference>
<feature type="transmembrane region" description="Helical" evidence="10">
    <location>
        <begin position="249"/>
        <end position="276"/>
    </location>
</feature>
<dbReference type="PANTHER" id="PTHR34573">
    <property type="entry name" value="VKC DOMAIN-CONTAINING PROTEIN"/>
    <property type="match status" value="1"/>
</dbReference>
<evidence type="ECO:0000313" key="13">
    <source>
        <dbReference type="Proteomes" id="UP000220922"/>
    </source>
</evidence>
<dbReference type="Gene3D" id="1.20.1440.130">
    <property type="entry name" value="VKOR domain"/>
    <property type="match status" value="1"/>
</dbReference>
<keyword evidence="8" id="KW-1015">Disulfide bond</keyword>
<dbReference type="AlphaFoldDB" id="A0A2H3KMY4"/>
<dbReference type="EMBL" id="LYXE01000072">
    <property type="protein sequence ID" value="PDV99438.1"/>
    <property type="molecule type" value="Genomic_DNA"/>
</dbReference>
<evidence type="ECO:0000256" key="3">
    <source>
        <dbReference type="ARBA" id="ARBA00022692"/>
    </source>
</evidence>
<feature type="domain" description="Vitamin K epoxide reductase" evidence="11">
    <location>
        <begin position="205"/>
        <end position="340"/>
    </location>
</feature>
<evidence type="ECO:0000256" key="6">
    <source>
        <dbReference type="ARBA" id="ARBA00023002"/>
    </source>
</evidence>
<proteinExistence type="inferred from homology"/>
<evidence type="ECO:0000256" key="8">
    <source>
        <dbReference type="ARBA" id="ARBA00023157"/>
    </source>
</evidence>
<evidence type="ECO:0000256" key="9">
    <source>
        <dbReference type="ARBA" id="ARBA00023284"/>
    </source>
</evidence>
<dbReference type="GO" id="GO:0016491">
    <property type="term" value="F:oxidoreductase activity"/>
    <property type="evidence" value="ECO:0007669"/>
    <property type="project" value="UniProtKB-KW"/>
</dbReference>
<gene>
    <name evidence="12" type="ORF">A9Q02_12415</name>
</gene>